<gene>
    <name evidence="2" type="ORF">FISHEDRAFT_13691</name>
</gene>
<protein>
    <recommendedName>
        <fullName evidence="1">HAT C-terminal dimerisation domain-containing protein</fullName>
    </recommendedName>
</protein>
<keyword evidence="3" id="KW-1185">Reference proteome</keyword>
<reference evidence="2 3" key="1">
    <citation type="journal article" date="2015" name="Fungal Genet. Biol.">
        <title>Evolution of novel wood decay mechanisms in Agaricales revealed by the genome sequences of Fistulina hepatica and Cylindrobasidium torrendii.</title>
        <authorList>
            <person name="Floudas D."/>
            <person name="Held B.W."/>
            <person name="Riley R."/>
            <person name="Nagy L.G."/>
            <person name="Koehler G."/>
            <person name="Ransdell A.S."/>
            <person name="Younus H."/>
            <person name="Chow J."/>
            <person name="Chiniquy J."/>
            <person name="Lipzen A."/>
            <person name="Tritt A."/>
            <person name="Sun H."/>
            <person name="Haridas S."/>
            <person name="LaButti K."/>
            <person name="Ohm R.A."/>
            <person name="Kues U."/>
            <person name="Blanchette R.A."/>
            <person name="Grigoriev I.V."/>
            <person name="Minto R.E."/>
            <person name="Hibbett D.S."/>
        </authorList>
    </citation>
    <scope>NUCLEOTIDE SEQUENCE [LARGE SCALE GENOMIC DNA]</scope>
    <source>
        <strain evidence="2 3">ATCC 64428</strain>
    </source>
</reference>
<name>A0A0D7A7P6_9AGAR</name>
<dbReference type="SUPFAM" id="SSF53098">
    <property type="entry name" value="Ribonuclease H-like"/>
    <property type="match status" value="1"/>
</dbReference>
<dbReference type="Pfam" id="PF05699">
    <property type="entry name" value="Dimer_Tnp_hAT"/>
    <property type="match status" value="1"/>
</dbReference>
<dbReference type="InterPro" id="IPR008906">
    <property type="entry name" value="HATC_C_dom"/>
</dbReference>
<proteinExistence type="predicted"/>
<dbReference type="InterPro" id="IPR012337">
    <property type="entry name" value="RNaseH-like_sf"/>
</dbReference>
<dbReference type="GO" id="GO:0046983">
    <property type="term" value="F:protein dimerization activity"/>
    <property type="evidence" value="ECO:0007669"/>
    <property type="project" value="InterPro"/>
</dbReference>
<dbReference type="OrthoDB" id="3262464at2759"/>
<organism evidence="2 3">
    <name type="scientific">Fistulina hepatica ATCC 64428</name>
    <dbReference type="NCBI Taxonomy" id="1128425"/>
    <lineage>
        <taxon>Eukaryota</taxon>
        <taxon>Fungi</taxon>
        <taxon>Dikarya</taxon>
        <taxon>Basidiomycota</taxon>
        <taxon>Agaricomycotina</taxon>
        <taxon>Agaricomycetes</taxon>
        <taxon>Agaricomycetidae</taxon>
        <taxon>Agaricales</taxon>
        <taxon>Fistulinaceae</taxon>
        <taxon>Fistulina</taxon>
    </lineage>
</organism>
<feature type="domain" description="HAT C-terminal dimerisation" evidence="1">
    <location>
        <begin position="1"/>
        <end position="50"/>
    </location>
</feature>
<evidence type="ECO:0000313" key="3">
    <source>
        <dbReference type="Proteomes" id="UP000054144"/>
    </source>
</evidence>
<dbReference type="Proteomes" id="UP000054144">
    <property type="component" value="Unassembled WGS sequence"/>
</dbReference>
<feature type="non-terminal residue" evidence="2">
    <location>
        <position position="73"/>
    </location>
</feature>
<evidence type="ECO:0000313" key="2">
    <source>
        <dbReference type="EMBL" id="KIY46808.1"/>
    </source>
</evidence>
<sequence length="73" mass="8301">YPLLFKIAMDVLPAQASAVPCERVFSSSKETDTLRRSQLSPALMEILQILKFTFRQDRMSFMEIEGVCSAEDL</sequence>
<accession>A0A0D7A7P6</accession>
<dbReference type="AlphaFoldDB" id="A0A0D7A7P6"/>
<feature type="non-terminal residue" evidence="2">
    <location>
        <position position="1"/>
    </location>
</feature>
<evidence type="ECO:0000259" key="1">
    <source>
        <dbReference type="Pfam" id="PF05699"/>
    </source>
</evidence>
<dbReference type="EMBL" id="KN882022">
    <property type="protein sequence ID" value="KIY46808.1"/>
    <property type="molecule type" value="Genomic_DNA"/>
</dbReference>